<accession>A0A4R3JK46</accession>
<comment type="caution">
    <text evidence="2">The sequence shown here is derived from an EMBL/GenBank/DDBJ whole genome shotgun (WGS) entry which is preliminary data.</text>
</comment>
<evidence type="ECO:0000259" key="1">
    <source>
        <dbReference type="Pfam" id="PF22324"/>
    </source>
</evidence>
<proteinExistence type="predicted"/>
<reference evidence="2 3" key="1">
    <citation type="submission" date="2019-03" db="EMBL/GenBank/DDBJ databases">
        <title>Genomic Encyclopedia of Type Strains, Phase IV (KMG-IV): sequencing the most valuable type-strain genomes for metagenomic binning, comparative biology and taxonomic classification.</title>
        <authorList>
            <person name="Goeker M."/>
        </authorList>
    </citation>
    <scope>NUCLEOTIDE SEQUENCE [LARGE SCALE GENOMIC DNA]</scope>
    <source>
        <strain evidence="2 3">DSM 104836</strain>
    </source>
</reference>
<name>A0A4R3JK46_9RHOB</name>
<protein>
    <recommendedName>
        <fullName evidence="1">Winged helix domain-containing protein</fullName>
    </recommendedName>
</protein>
<dbReference type="AlphaFoldDB" id="A0A4R3JK46"/>
<dbReference type="RefSeq" id="WP_132242906.1">
    <property type="nucleotide sequence ID" value="NZ_SLZU01000002.1"/>
</dbReference>
<evidence type="ECO:0000313" key="3">
    <source>
        <dbReference type="Proteomes" id="UP000295696"/>
    </source>
</evidence>
<evidence type="ECO:0000313" key="2">
    <source>
        <dbReference type="EMBL" id="TCS66654.1"/>
    </source>
</evidence>
<dbReference type="EMBL" id="SLZU01000002">
    <property type="protein sequence ID" value="TCS66654.1"/>
    <property type="molecule type" value="Genomic_DNA"/>
</dbReference>
<dbReference type="Pfam" id="PF22324">
    <property type="entry name" value="HTH_91"/>
    <property type="match status" value="1"/>
</dbReference>
<organism evidence="2 3">
    <name type="scientific">Primorskyibacter sedentarius</name>
    <dbReference type="NCBI Taxonomy" id="745311"/>
    <lineage>
        <taxon>Bacteria</taxon>
        <taxon>Pseudomonadati</taxon>
        <taxon>Pseudomonadota</taxon>
        <taxon>Alphaproteobacteria</taxon>
        <taxon>Rhodobacterales</taxon>
        <taxon>Roseobacteraceae</taxon>
        <taxon>Primorskyibacter</taxon>
    </lineage>
</organism>
<dbReference type="Proteomes" id="UP000295696">
    <property type="component" value="Unassembled WGS sequence"/>
</dbReference>
<sequence length="94" mass="10327">MKIKAKIETGDTPIVMHLKGRLAWTLLELVKAGETGITPLHNPAPRVSHYVFSLRGKGFVIDTEMQPHGGAFPGEHGVYRLKSTVTIEHVEGRA</sequence>
<keyword evidence="3" id="KW-1185">Reference proteome</keyword>
<gene>
    <name evidence="2" type="ORF">EDD52_102472</name>
</gene>
<dbReference type="InterPro" id="IPR054382">
    <property type="entry name" value="wHTH_alphaproteobact"/>
</dbReference>
<dbReference type="OrthoDB" id="7211172at2"/>
<feature type="domain" description="Winged helix" evidence="1">
    <location>
        <begin position="16"/>
        <end position="89"/>
    </location>
</feature>